<protein>
    <submittedName>
        <fullName evidence="10">L-ascorbate oxidase</fullName>
    </submittedName>
</protein>
<dbReference type="VEuPathDB" id="FungiDB:A1O9_06799"/>
<evidence type="ECO:0000259" key="9">
    <source>
        <dbReference type="Pfam" id="PF07732"/>
    </source>
</evidence>
<dbReference type="SUPFAM" id="SSF49503">
    <property type="entry name" value="Cupredoxins"/>
    <property type="match status" value="3"/>
</dbReference>
<evidence type="ECO:0000256" key="2">
    <source>
        <dbReference type="ARBA" id="ARBA00022723"/>
    </source>
</evidence>
<evidence type="ECO:0000259" key="8">
    <source>
        <dbReference type="Pfam" id="PF07731"/>
    </source>
</evidence>
<dbReference type="OrthoDB" id="2121828at2759"/>
<evidence type="ECO:0000259" key="7">
    <source>
        <dbReference type="Pfam" id="PF00394"/>
    </source>
</evidence>
<organism evidence="10 11">
    <name type="scientific">Exophiala aquamarina CBS 119918</name>
    <dbReference type="NCBI Taxonomy" id="1182545"/>
    <lineage>
        <taxon>Eukaryota</taxon>
        <taxon>Fungi</taxon>
        <taxon>Dikarya</taxon>
        <taxon>Ascomycota</taxon>
        <taxon>Pezizomycotina</taxon>
        <taxon>Eurotiomycetes</taxon>
        <taxon>Chaetothyriomycetidae</taxon>
        <taxon>Chaetothyriales</taxon>
        <taxon>Herpotrichiellaceae</taxon>
        <taxon>Exophiala</taxon>
    </lineage>
</organism>
<evidence type="ECO:0000256" key="1">
    <source>
        <dbReference type="ARBA" id="ARBA00010609"/>
    </source>
</evidence>
<keyword evidence="11" id="KW-1185">Reference proteome</keyword>
<gene>
    <name evidence="10" type="ORF">A1O9_06799</name>
</gene>
<dbReference type="InterPro" id="IPR011707">
    <property type="entry name" value="Cu-oxidase-like_N"/>
</dbReference>
<dbReference type="InterPro" id="IPR008972">
    <property type="entry name" value="Cupredoxin"/>
</dbReference>
<evidence type="ECO:0000256" key="5">
    <source>
        <dbReference type="SAM" id="MobiDB-lite"/>
    </source>
</evidence>
<dbReference type="GeneID" id="25281714"/>
<evidence type="ECO:0000313" key="10">
    <source>
        <dbReference type="EMBL" id="KEF56610.1"/>
    </source>
</evidence>
<dbReference type="NCBIfam" id="TIGR03390">
    <property type="entry name" value="ascorbOXfungal"/>
    <property type="match status" value="1"/>
</dbReference>
<dbReference type="Pfam" id="PF00394">
    <property type="entry name" value="Cu-oxidase"/>
    <property type="match status" value="1"/>
</dbReference>
<dbReference type="Pfam" id="PF07732">
    <property type="entry name" value="Cu-oxidase_3"/>
    <property type="match status" value="1"/>
</dbReference>
<keyword evidence="6" id="KW-0732">Signal</keyword>
<feature type="domain" description="Plastocyanin-like" evidence="7">
    <location>
        <begin position="158"/>
        <end position="319"/>
    </location>
</feature>
<comment type="caution">
    <text evidence="10">The sequence shown here is derived from an EMBL/GenBank/DDBJ whole genome shotgun (WGS) entry which is preliminary data.</text>
</comment>
<evidence type="ECO:0000256" key="4">
    <source>
        <dbReference type="ARBA" id="ARBA00023008"/>
    </source>
</evidence>
<keyword evidence="4" id="KW-0186">Copper</keyword>
<dbReference type="InterPro" id="IPR017762">
    <property type="entry name" value="Multicopper_oxidase_fun"/>
</dbReference>
<comment type="similarity">
    <text evidence="1">Belongs to the multicopper oxidase family.</text>
</comment>
<dbReference type="Proteomes" id="UP000027920">
    <property type="component" value="Unassembled WGS sequence"/>
</dbReference>
<dbReference type="Gene3D" id="2.60.40.420">
    <property type="entry name" value="Cupredoxins - blue copper proteins"/>
    <property type="match status" value="3"/>
</dbReference>
<accession>A0A072PM44</accession>
<evidence type="ECO:0000256" key="6">
    <source>
        <dbReference type="SAM" id="SignalP"/>
    </source>
</evidence>
<sequence>MALLSGSCTLLSVFIFLQLGLSVDAFDPDYVLRISIDTIQQDCQPRLSTLVNGTYPGPPIYLEPDVTTWVRVYNDADVNATMHWHGLSLSTAPYADGSPLGSQWPIPPGHFFDYEIHPKAHEAGTSFYHSHIGFQAITASGALIVKDAGAPPYRYDDEIILKLGDYYAYEDYEVEEMLNSKQWRWTGDPAALLLNGQSGTAPGPGNPNPSDESCQPWQVDVEPGKTYRWRLIGGTALSMAVVGFEDHEDLTVIETDNSYVIPVETPFIQADTGQRFSFLLKTKTQEELAALGGKTKFWIQAETREGAATVRAWAILNYVTEGGVQKRQNLRGRASNPDFVPQAPILDLPYDVQNFIEYTFQNPDLPGYPKAPTAEEVNRRVTISTLQFLNDSSGYTELKQNFESWHEQHPLGPSTQTPYLVEILSNGTVNSAVPNYERALSNPEQEGFDSVSHTYPARIGEVIEIIWQNGASFPAGIYGPHPLHAHGGHFWDLGSGPGVYSAEAHKALLESHSVDGRPWSGSRRDTTLLYKYRQQSPDPGEVDGWRVWRLRVTDENTGVWMMHCHILQHMIMGQQTVWIFGTPDEIKKHTQPVEGVLDGYFTYGGDVVGKEGEEGNVKRARFFP</sequence>
<reference evidence="10 11" key="1">
    <citation type="submission" date="2013-03" db="EMBL/GenBank/DDBJ databases">
        <title>The Genome Sequence of Exophiala aquamarina CBS 119918.</title>
        <authorList>
            <consortium name="The Broad Institute Genomics Platform"/>
            <person name="Cuomo C."/>
            <person name="de Hoog S."/>
            <person name="Gorbushina A."/>
            <person name="Walker B."/>
            <person name="Young S.K."/>
            <person name="Zeng Q."/>
            <person name="Gargeya S."/>
            <person name="Fitzgerald M."/>
            <person name="Haas B."/>
            <person name="Abouelleil A."/>
            <person name="Allen A.W."/>
            <person name="Alvarado L."/>
            <person name="Arachchi H.M."/>
            <person name="Berlin A.M."/>
            <person name="Chapman S.B."/>
            <person name="Gainer-Dewar J."/>
            <person name="Goldberg J."/>
            <person name="Griggs A."/>
            <person name="Gujja S."/>
            <person name="Hansen M."/>
            <person name="Howarth C."/>
            <person name="Imamovic A."/>
            <person name="Ireland A."/>
            <person name="Larimer J."/>
            <person name="McCowan C."/>
            <person name="Murphy C."/>
            <person name="Pearson M."/>
            <person name="Poon T.W."/>
            <person name="Priest M."/>
            <person name="Roberts A."/>
            <person name="Saif S."/>
            <person name="Shea T."/>
            <person name="Sisk P."/>
            <person name="Sykes S."/>
            <person name="Wortman J."/>
            <person name="Nusbaum C."/>
            <person name="Birren B."/>
        </authorList>
    </citation>
    <scope>NUCLEOTIDE SEQUENCE [LARGE SCALE GENOMIC DNA]</scope>
    <source>
        <strain evidence="10 11">CBS 119918</strain>
    </source>
</reference>
<dbReference type="GO" id="GO:0005507">
    <property type="term" value="F:copper ion binding"/>
    <property type="evidence" value="ECO:0007669"/>
    <property type="project" value="InterPro"/>
</dbReference>
<dbReference type="Pfam" id="PF07731">
    <property type="entry name" value="Cu-oxidase_2"/>
    <property type="match status" value="1"/>
</dbReference>
<dbReference type="STRING" id="1182545.A0A072PM44"/>
<feature type="chain" id="PRO_5001683573" evidence="6">
    <location>
        <begin position="26"/>
        <end position="624"/>
    </location>
</feature>
<feature type="domain" description="Plastocyanin-like" evidence="9">
    <location>
        <begin position="37"/>
        <end position="148"/>
    </location>
</feature>
<keyword evidence="2" id="KW-0479">Metal-binding</keyword>
<feature type="signal peptide" evidence="6">
    <location>
        <begin position="1"/>
        <end position="25"/>
    </location>
</feature>
<name>A0A072PM44_9EURO</name>
<dbReference type="InterPro" id="IPR045087">
    <property type="entry name" value="Cu-oxidase_fam"/>
</dbReference>
<dbReference type="InterPro" id="IPR011706">
    <property type="entry name" value="Cu-oxidase_C"/>
</dbReference>
<dbReference type="PANTHER" id="PTHR11709:SF394">
    <property type="entry name" value="FI03373P-RELATED"/>
    <property type="match status" value="1"/>
</dbReference>
<dbReference type="GO" id="GO:0016491">
    <property type="term" value="F:oxidoreductase activity"/>
    <property type="evidence" value="ECO:0007669"/>
    <property type="project" value="UniProtKB-KW"/>
</dbReference>
<proteinExistence type="inferred from homology"/>
<feature type="region of interest" description="Disordered" evidence="5">
    <location>
        <begin position="195"/>
        <end position="215"/>
    </location>
</feature>
<evidence type="ECO:0000313" key="11">
    <source>
        <dbReference type="Proteomes" id="UP000027920"/>
    </source>
</evidence>
<dbReference type="EMBL" id="AMGV01000005">
    <property type="protein sequence ID" value="KEF56610.1"/>
    <property type="molecule type" value="Genomic_DNA"/>
</dbReference>
<dbReference type="HOGENOM" id="CLU_006504_8_3_1"/>
<keyword evidence="3" id="KW-0560">Oxidoreductase</keyword>
<evidence type="ECO:0000256" key="3">
    <source>
        <dbReference type="ARBA" id="ARBA00023002"/>
    </source>
</evidence>
<dbReference type="InterPro" id="IPR001117">
    <property type="entry name" value="Cu-oxidase_2nd"/>
</dbReference>
<dbReference type="PANTHER" id="PTHR11709">
    <property type="entry name" value="MULTI-COPPER OXIDASE"/>
    <property type="match status" value="1"/>
</dbReference>
<dbReference type="AlphaFoldDB" id="A0A072PM44"/>
<feature type="domain" description="Plastocyanin-like" evidence="8">
    <location>
        <begin position="439"/>
        <end position="574"/>
    </location>
</feature>
<dbReference type="RefSeq" id="XP_013259200.1">
    <property type="nucleotide sequence ID" value="XM_013403746.1"/>
</dbReference>